<evidence type="ECO:0000256" key="1">
    <source>
        <dbReference type="SAM" id="MobiDB-lite"/>
    </source>
</evidence>
<comment type="caution">
    <text evidence="3">The sequence shown here is derived from an EMBL/GenBank/DDBJ whole genome shotgun (WGS) entry which is preliminary data.</text>
</comment>
<keyword evidence="2" id="KW-0472">Membrane</keyword>
<reference evidence="4" key="1">
    <citation type="journal article" date="2019" name="Int. J. Syst. Evol. Microbiol.">
        <title>The Global Catalogue of Microorganisms (GCM) 10K type strain sequencing project: providing services to taxonomists for standard genome sequencing and annotation.</title>
        <authorList>
            <consortium name="The Broad Institute Genomics Platform"/>
            <consortium name="The Broad Institute Genome Sequencing Center for Infectious Disease"/>
            <person name="Wu L."/>
            <person name="Ma J."/>
        </authorList>
    </citation>
    <scope>NUCLEOTIDE SEQUENCE [LARGE SCALE GENOMIC DNA]</scope>
    <source>
        <strain evidence="4">JCM 1365</strain>
    </source>
</reference>
<sequence>MNDLEPPRDDLFAQRALMRGRARTSRRRSALLGAAAAVVVVGAVGGAWLTGTHGGSSSATSAGSAELMKDSSSSAGAGDGARSPQSLSGNGAAGSPGMAPSVPPARDTTRWFGTLSTPQTTAFTAVEPTVASRWPDVFSGAYAVDAAGARVAVVVTRHDPALEDLVTRAMPSPTDVEFVVMSHTLAEKEKVAKEIVDQRMLWRSKGIEIIAVTQDARADQVVVRADEGSSPGLIAQQYGDIVRVVPSTQTAPGKLPDGSTLPTLQQ</sequence>
<keyword evidence="2" id="KW-0812">Transmembrane</keyword>
<name>A0ABQ2I7B7_9MICO</name>
<organism evidence="3 4">
    <name type="scientific">Terrabacter tumescens</name>
    <dbReference type="NCBI Taxonomy" id="60443"/>
    <lineage>
        <taxon>Bacteria</taxon>
        <taxon>Bacillati</taxon>
        <taxon>Actinomycetota</taxon>
        <taxon>Actinomycetes</taxon>
        <taxon>Micrococcales</taxon>
        <taxon>Intrasporangiaceae</taxon>
        <taxon>Terrabacter</taxon>
    </lineage>
</organism>
<feature type="compositionally biased region" description="Low complexity" evidence="1">
    <location>
        <begin position="51"/>
        <end position="76"/>
    </location>
</feature>
<dbReference type="EMBL" id="BMNZ01000005">
    <property type="protein sequence ID" value="GGM99229.1"/>
    <property type="molecule type" value="Genomic_DNA"/>
</dbReference>
<evidence type="ECO:0000313" key="4">
    <source>
        <dbReference type="Proteomes" id="UP000623461"/>
    </source>
</evidence>
<protein>
    <submittedName>
        <fullName evidence="3">Uncharacterized protein</fullName>
    </submittedName>
</protein>
<accession>A0ABQ2I7B7</accession>
<feature type="transmembrane region" description="Helical" evidence="2">
    <location>
        <begin position="29"/>
        <end position="49"/>
    </location>
</feature>
<feature type="region of interest" description="Disordered" evidence="1">
    <location>
        <begin position="51"/>
        <end position="112"/>
    </location>
</feature>
<proteinExistence type="predicted"/>
<keyword evidence="4" id="KW-1185">Reference proteome</keyword>
<gene>
    <name evidence="3" type="ORF">GCM10009721_27820</name>
</gene>
<evidence type="ECO:0000313" key="3">
    <source>
        <dbReference type="EMBL" id="GGM99229.1"/>
    </source>
</evidence>
<keyword evidence="2" id="KW-1133">Transmembrane helix</keyword>
<evidence type="ECO:0000256" key="2">
    <source>
        <dbReference type="SAM" id="Phobius"/>
    </source>
</evidence>
<dbReference type="Proteomes" id="UP000623461">
    <property type="component" value="Unassembled WGS sequence"/>
</dbReference>